<keyword evidence="2" id="KW-0158">Chromosome</keyword>
<dbReference type="InterPro" id="IPR000719">
    <property type="entry name" value="Prot_kinase_dom"/>
</dbReference>
<evidence type="ECO:0000259" key="7">
    <source>
        <dbReference type="PROSITE" id="PS51489"/>
    </source>
</evidence>
<dbReference type="PANTHER" id="PTHR14030">
    <property type="entry name" value="MITOTIC CHECKPOINT SERINE/THREONINE-PROTEIN KINASE BUB1"/>
    <property type="match status" value="1"/>
</dbReference>
<dbReference type="AlphaFoldDB" id="S8G5R9"/>
<feature type="compositionally biased region" description="Polar residues" evidence="5">
    <location>
        <begin position="498"/>
        <end position="515"/>
    </location>
</feature>
<dbReference type="PROSITE" id="PS51489">
    <property type="entry name" value="BUB1_N"/>
    <property type="match status" value="1"/>
</dbReference>
<evidence type="ECO:0000256" key="1">
    <source>
        <dbReference type="ARBA" id="ARBA00004629"/>
    </source>
</evidence>
<accession>S8G5R9</accession>
<dbReference type="Gene3D" id="1.25.40.430">
    <property type="match status" value="1"/>
</dbReference>
<dbReference type="FunCoup" id="S8G5R9">
    <property type="interactions" value="169"/>
</dbReference>
<dbReference type="InterPro" id="IPR011009">
    <property type="entry name" value="Kinase-like_dom_sf"/>
</dbReference>
<dbReference type="SMART" id="SM00220">
    <property type="entry name" value="S_TKc"/>
    <property type="match status" value="1"/>
</dbReference>
<evidence type="ECO:0000313" key="8">
    <source>
        <dbReference type="EMBL" id="EPT05555.1"/>
    </source>
</evidence>
<feature type="compositionally biased region" description="Basic and acidic residues" evidence="5">
    <location>
        <begin position="136"/>
        <end position="150"/>
    </location>
</feature>
<feature type="compositionally biased region" description="Basic and acidic residues" evidence="5">
    <location>
        <begin position="484"/>
        <end position="495"/>
    </location>
</feature>
<feature type="compositionally biased region" description="Acidic residues" evidence="5">
    <location>
        <begin position="588"/>
        <end position="613"/>
    </location>
</feature>
<feature type="domain" description="Protein kinase" evidence="6">
    <location>
        <begin position="813"/>
        <end position="1123"/>
    </location>
</feature>
<dbReference type="GO" id="GO:0007094">
    <property type="term" value="P:mitotic spindle assembly checkpoint signaling"/>
    <property type="evidence" value="ECO:0007669"/>
    <property type="project" value="InterPro"/>
</dbReference>
<evidence type="ECO:0000259" key="6">
    <source>
        <dbReference type="PROSITE" id="PS50011"/>
    </source>
</evidence>
<keyword evidence="3" id="KW-0995">Kinetochore</keyword>
<dbReference type="Gene3D" id="1.10.510.10">
    <property type="entry name" value="Transferase(Phosphotransferase) domain 1"/>
    <property type="match status" value="1"/>
</dbReference>
<dbReference type="Proteomes" id="UP000015241">
    <property type="component" value="Unassembled WGS sequence"/>
</dbReference>
<dbReference type="GO" id="GO:0005634">
    <property type="term" value="C:nucleus"/>
    <property type="evidence" value="ECO:0007669"/>
    <property type="project" value="TreeGrafter"/>
</dbReference>
<dbReference type="InterPro" id="IPR013212">
    <property type="entry name" value="Mad3/Bub1_I"/>
</dbReference>
<feature type="compositionally biased region" description="Low complexity" evidence="5">
    <location>
        <begin position="186"/>
        <end position="219"/>
    </location>
</feature>
<dbReference type="PROSITE" id="PS00108">
    <property type="entry name" value="PROTEIN_KINASE_ST"/>
    <property type="match status" value="1"/>
</dbReference>
<protein>
    <recommendedName>
        <fullName evidence="10">Protein kinase domain-containing protein</fullName>
    </recommendedName>
</protein>
<dbReference type="InterPro" id="IPR015661">
    <property type="entry name" value="Bub1/Mad3"/>
</dbReference>
<organism evidence="8 9">
    <name type="scientific">Fomitopsis schrenkii</name>
    <name type="common">Brown rot fungus</name>
    <dbReference type="NCBI Taxonomy" id="2126942"/>
    <lineage>
        <taxon>Eukaryota</taxon>
        <taxon>Fungi</taxon>
        <taxon>Dikarya</taxon>
        <taxon>Basidiomycota</taxon>
        <taxon>Agaricomycotina</taxon>
        <taxon>Agaricomycetes</taxon>
        <taxon>Polyporales</taxon>
        <taxon>Fomitopsis</taxon>
    </lineage>
</organism>
<dbReference type="SMART" id="SM00777">
    <property type="entry name" value="Mad3_BUB1_I"/>
    <property type="match status" value="1"/>
</dbReference>
<dbReference type="GO" id="GO:0032991">
    <property type="term" value="C:protein-containing complex"/>
    <property type="evidence" value="ECO:0007669"/>
    <property type="project" value="UniProtKB-ARBA"/>
</dbReference>
<evidence type="ECO:0000313" key="9">
    <source>
        <dbReference type="Proteomes" id="UP000015241"/>
    </source>
</evidence>
<keyword evidence="9" id="KW-1185">Reference proteome</keyword>
<dbReference type="GO" id="GO:0051754">
    <property type="term" value="P:meiotic sister chromatid cohesion, centromeric"/>
    <property type="evidence" value="ECO:0007669"/>
    <property type="project" value="TreeGrafter"/>
</dbReference>
<dbReference type="PROSITE" id="PS50011">
    <property type="entry name" value="PROTEIN_KINASE_DOM"/>
    <property type="match status" value="1"/>
</dbReference>
<gene>
    <name evidence="8" type="ORF">FOMPIDRAFT_1044876</name>
</gene>
<feature type="domain" description="BUB1 N-terminal" evidence="7">
    <location>
        <begin position="11"/>
        <end position="192"/>
    </location>
</feature>
<sequence length="1153" mass="127798">MDELLKTREGFREQIRTALEEDPDPLSAYDGFVKWTLEHYPKQNLAQSGLLELLEEATRQFKDDEAYKGDLRYLKLWLLYANQVEDPSVIHAYLLKKDIGAVYAQTYWEYATALECAGRRPEAEAVYQKGIQRRARPLEPLKRRHDDFKKRTSPPTSVASANAAYWKGAPSSTRALRRNPFKFHTSDPPTASSSTASSQPASAAQAASSAPSSSQVSSADQKRERYALMLAPPVPGKRPEKLRFNLSLLFTEDGTEYSMQEARARSMGLLGKKWAAPPEAMPARVNFSDGPGTGRTRTTRKAFEPTVTLATKEALADVFGMYNSPERSVRLGVVAGSKHAPVHKVAPVSLESQFRSVVSEENAAKTPPNNENALAAAKTPKANENAMVPSKLGAAFRPFVDENAGRKENATPAPPPKFKPFVDEAPPSKLPTFTPNPGRKALSVKDAVTPAAPPKDELAQSTKTPVPFRPAPVFSVFTPAADPANDRPAARKDAGPEQQVQLKASSISPPETGSVFTPFRDPGEPIKVFSRPPTRNENAPASEPTPVLQSNTFKPFVDGADEEAAPAPARKVLGERPPLRAAFAAPPVDDEPEEPEETELEDSYEDDEEDYDEGVQHEAELVPLPSDETEGDSMFEDGEDLASRATPLGGRFGKFDVLTPIAERTLEYAASTRSTPNDTRNRPAHQDPVEVAEQLAAELREEEEAEALQRKSAGLAEIEERTGTMSLSDALAITSSFQPPNPCNPFDPPIVRTLLSLIPPDHGFHDLKQQDSGRLEAMQKFAKKQSRKSGGSTSKGAPEPRDTCEVDLLERRFTILSKLGEGGFGAVFEAVDLDKQVEMDDADDMDEDAEEQTRFALKVVKPRNLWEFHVLRRIHRTLPAALRRSIITPHTLYAFRDESFLVLELRKQGTLLDVVNRAGTLGVLQAGGGVEELLVIYFAIELMRILEGMHRAGFIHGDVKIDNCLLRLEEGPGGRDAWPEVYDTAGDSYWSYKGIKLIDFGRTIDTRLFPAGQQYIAEWPTDARDCLEIREGRPWTFQTDYFGLAGILYCLLYGKYIDASSVTLVSDTEERYKIATPMKRYWQADLWTRLFDLLLNPCLLQEGGQLPLNDELAQLRVEMEDWLRANSNKRASGSLKQLMKKLEKLGLETPKRD</sequence>
<dbReference type="InParanoid" id="S8G5R9"/>
<dbReference type="OrthoDB" id="248495at2759"/>
<dbReference type="EMBL" id="KE504123">
    <property type="protein sequence ID" value="EPT05555.1"/>
    <property type="molecule type" value="Genomic_DNA"/>
</dbReference>
<dbReference type="InterPro" id="IPR012572">
    <property type="entry name" value="Mad3/Bub1_II"/>
</dbReference>
<feature type="region of interest" description="Disordered" evidence="5">
    <location>
        <begin position="176"/>
        <end position="221"/>
    </location>
</feature>
<proteinExistence type="predicted"/>
<dbReference type="HOGENOM" id="CLU_002115_1_0_1"/>
<feature type="region of interest" description="Disordered" evidence="5">
    <location>
        <begin position="136"/>
        <end position="164"/>
    </location>
</feature>
<dbReference type="eggNOG" id="KOG1166">
    <property type="taxonomic scope" value="Eukaryota"/>
</dbReference>
<feature type="region of interest" description="Disordered" evidence="5">
    <location>
        <begin position="668"/>
        <end position="687"/>
    </location>
</feature>
<comment type="subcellular location">
    <subcellularLocation>
        <location evidence="1">Chromosome</location>
        <location evidence="1">Centromere</location>
        <location evidence="1">Kinetochore</location>
    </subcellularLocation>
</comment>
<dbReference type="GO" id="GO:0000776">
    <property type="term" value="C:kinetochore"/>
    <property type="evidence" value="ECO:0007669"/>
    <property type="project" value="UniProtKB-KW"/>
</dbReference>
<evidence type="ECO:0000256" key="5">
    <source>
        <dbReference type="SAM" id="MobiDB-lite"/>
    </source>
</evidence>
<dbReference type="GO" id="GO:0005524">
    <property type="term" value="F:ATP binding"/>
    <property type="evidence" value="ECO:0007669"/>
    <property type="project" value="InterPro"/>
</dbReference>
<dbReference type="Pfam" id="PF08311">
    <property type="entry name" value="Mad3_BUB1_I"/>
    <property type="match status" value="1"/>
</dbReference>
<dbReference type="GO" id="GO:0004672">
    <property type="term" value="F:protein kinase activity"/>
    <property type="evidence" value="ECO:0007669"/>
    <property type="project" value="InterPro"/>
</dbReference>
<dbReference type="InterPro" id="IPR008271">
    <property type="entry name" value="Ser/Thr_kinase_AS"/>
</dbReference>
<dbReference type="Gene3D" id="6.10.20.170">
    <property type="match status" value="1"/>
</dbReference>
<evidence type="ECO:0000256" key="3">
    <source>
        <dbReference type="ARBA" id="ARBA00022838"/>
    </source>
</evidence>
<dbReference type="Pfam" id="PF00069">
    <property type="entry name" value="Pkinase"/>
    <property type="match status" value="1"/>
</dbReference>
<name>S8G5R9_FOMSC</name>
<dbReference type="SUPFAM" id="SSF56112">
    <property type="entry name" value="Protein kinase-like (PK-like)"/>
    <property type="match status" value="1"/>
</dbReference>
<evidence type="ECO:0008006" key="10">
    <source>
        <dbReference type="Google" id="ProtNLM"/>
    </source>
</evidence>
<dbReference type="PANTHER" id="PTHR14030:SF4">
    <property type="entry name" value="BUB1 KINASE, ISOFORM A-RELATED"/>
    <property type="match status" value="1"/>
</dbReference>
<keyword evidence="4" id="KW-0137">Centromere</keyword>
<evidence type="ECO:0000256" key="2">
    <source>
        <dbReference type="ARBA" id="ARBA00022454"/>
    </source>
</evidence>
<feature type="region of interest" description="Disordered" evidence="5">
    <location>
        <begin position="779"/>
        <end position="803"/>
    </location>
</feature>
<dbReference type="STRING" id="743788.S8G5R9"/>
<feature type="region of interest" description="Disordered" evidence="5">
    <location>
        <begin position="405"/>
        <end position="635"/>
    </location>
</feature>
<dbReference type="Pfam" id="PF08171">
    <property type="entry name" value="Mad3_BUB1_II"/>
    <property type="match status" value="1"/>
</dbReference>
<evidence type="ECO:0000256" key="4">
    <source>
        <dbReference type="ARBA" id="ARBA00023328"/>
    </source>
</evidence>
<reference evidence="8 9" key="1">
    <citation type="journal article" date="2012" name="Science">
        <title>The Paleozoic origin of enzymatic lignin decomposition reconstructed from 31 fungal genomes.</title>
        <authorList>
            <person name="Floudas D."/>
            <person name="Binder M."/>
            <person name="Riley R."/>
            <person name="Barry K."/>
            <person name="Blanchette R.A."/>
            <person name="Henrissat B."/>
            <person name="Martinez A.T."/>
            <person name="Otillar R."/>
            <person name="Spatafora J.W."/>
            <person name="Yadav J.S."/>
            <person name="Aerts A."/>
            <person name="Benoit I."/>
            <person name="Boyd A."/>
            <person name="Carlson A."/>
            <person name="Copeland A."/>
            <person name="Coutinho P.M."/>
            <person name="de Vries R.P."/>
            <person name="Ferreira P."/>
            <person name="Findley K."/>
            <person name="Foster B."/>
            <person name="Gaskell J."/>
            <person name="Glotzer D."/>
            <person name="Gorecki P."/>
            <person name="Heitman J."/>
            <person name="Hesse C."/>
            <person name="Hori C."/>
            <person name="Igarashi K."/>
            <person name="Jurgens J.A."/>
            <person name="Kallen N."/>
            <person name="Kersten P."/>
            <person name="Kohler A."/>
            <person name="Kuees U."/>
            <person name="Kumar T.K.A."/>
            <person name="Kuo A."/>
            <person name="LaButti K."/>
            <person name="Larrondo L.F."/>
            <person name="Lindquist E."/>
            <person name="Ling A."/>
            <person name="Lombard V."/>
            <person name="Lucas S."/>
            <person name="Lundell T."/>
            <person name="Martin R."/>
            <person name="McLaughlin D.J."/>
            <person name="Morgenstern I."/>
            <person name="Morin E."/>
            <person name="Murat C."/>
            <person name="Nagy L.G."/>
            <person name="Nolan M."/>
            <person name="Ohm R.A."/>
            <person name="Patyshakuliyeva A."/>
            <person name="Rokas A."/>
            <person name="Ruiz-Duenas F.J."/>
            <person name="Sabat G."/>
            <person name="Salamov A."/>
            <person name="Samejima M."/>
            <person name="Schmutz J."/>
            <person name="Slot J.C."/>
            <person name="St John F."/>
            <person name="Stenlid J."/>
            <person name="Sun H."/>
            <person name="Sun S."/>
            <person name="Syed K."/>
            <person name="Tsang A."/>
            <person name="Wiebenga A."/>
            <person name="Young D."/>
            <person name="Pisabarro A."/>
            <person name="Eastwood D.C."/>
            <person name="Martin F."/>
            <person name="Cullen D."/>
            <person name="Grigoriev I.V."/>
            <person name="Hibbett D.S."/>
        </authorList>
    </citation>
    <scope>NUCLEOTIDE SEQUENCE</scope>
    <source>
        <strain evidence="9">FP-58527</strain>
    </source>
</reference>